<dbReference type="Proteomes" id="UP000235145">
    <property type="component" value="Unassembled WGS sequence"/>
</dbReference>
<dbReference type="PROSITE" id="PS50181">
    <property type="entry name" value="FBOX"/>
    <property type="match status" value="1"/>
</dbReference>
<dbReference type="PANTHER" id="PTHR32278:SF61">
    <property type="entry name" value="F-BOX DOMAIN, PHLOEM PROTEIN 2-LIKE PROTEIN-RELATED"/>
    <property type="match status" value="1"/>
</dbReference>
<evidence type="ECO:0000313" key="2">
    <source>
        <dbReference type="EMBL" id="KAJ0222575.1"/>
    </source>
</evidence>
<dbReference type="PANTHER" id="PTHR32278">
    <property type="entry name" value="F-BOX DOMAIN-CONTAINING PROTEIN"/>
    <property type="match status" value="1"/>
</dbReference>
<accession>A0A9R1WCD5</accession>
<gene>
    <name evidence="2" type="ORF">LSAT_V11C200065760</name>
</gene>
<organism evidence="2 3">
    <name type="scientific">Lactuca sativa</name>
    <name type="common">Garden lettuce</name>
    <dbReference type="NCBI Taxonomy" id="4236"/>
    <lineage>
        <taxon>Eukaryota</taxon>
        <taxon>Viridiplantae</taxon>
        <taxon>Streptophyta</taxon>
        <taxon>Embryophyta</taxon>
        <taxon>Tracheophyta</taxon>
        <taxon>Spermatophyta</taxon>
        <taxon>Magnoliopsida</taxon>
        <taxon>eudicotyledons</taxon>
        <taxon>Gunneridae</taxon>
        <taxon>Pentapetalae</taxon>
        <taxon>asterids</taxon>
        <taxon>campanulids</taxon>
        <taxon>Asterales</taxon>
        <taxon>Asteraceae</taxon>
        <taxon>Cichorioideae</taxon>
        <taxon>Cichorieae</taxon>
        <taxon>Lactucinae</taxon>
        <taxon>Lactuca</taxon>
    </lineage>
</organism>
<dbReference type="Pfam" id="PF12937">
    <property type="entry name" value="F-box-like"/>
    <property type="match status" value="1"/>
</dbReference>
<dbReference type="SUPFAM" id="SSF81383">
    <property type="entry name" value="F-box domain"/>
    <property type="match status" value="1"/>
</dbReference>
<evidence type="ECO:0000259" key="1">
    <source>
        <dbReference type="PROSITE" id="PS50181"/>
    </source>
</evidence>
<sequence>MSIHGDQMNEAASISVLPEGCLSEILSLTSPRDVCRAASISKGFNTAADSDPVWERFLPPDYREIIGRAVSPVVVFGSKKQLYFSLSDSHIILDHAYLSFHLDKESGKKCYMLGAKELSIAWQDEPRYWEWEHITESRFPEVCILREGYSLGIQGKIAAEMLSQKSTYVVFLVFQTTQDTRGLAVPAKTKVSYGGTEMETENVYLRRPQFQQENYVFPCLRNDGWMEMKLGEFECNEGDDGEVEMAFEEVTQRNWKSGLIVEGFELRPK</sequence>
<evidence type="ECO:0000313" key="3">
    <source>
        <dbReference type="Proteomes" id="UP000235145"/>
    </source>
</evidence>
<dbReference type="Pfam" id="PF14299">
    <property type="entry name" value="PP2"/>
    <property type="match status" value="1"/>
</dbReference>
<dbReference type="AlphaFoldDB" id="A0A9R1WCD5"/>
<name>A0A9R1WCD5_LACSA</name>
<dbReference type="InterPro" id="IPR036047">
    <property type="entry name" value="F-box-like_dom_sf"/>
</dbReference>
<dbReference type="InterPro" id="IPR025886">
    <property type="entry name" value="PP2-like"/>
</dbReference>
<comment type="caution">
    <text evidence="2">The sequence shown here is derived from an EMBL/GenBank/DDBJ whole genome shotgun (WGS) entry which is preliminary data.</text>
</comment>
<proteinExistence type="predicted"/>
<dbReference type="Gene3D" id="1.20.1280.50">
    <property type="match status" value="1"/>
</dbReference>
<keyword evidence="3" id="KW-1185">Reference proteome</keyword>
<dbReference type="InterPro" id="IPR001810">
    <property type="entry name" value="F-box_dom"/>
</dbReference>
<protein>
    <recommendedName>
        <fullName evidence="1">F-box domain-containing protein</fullName>
    </recommendedName>
</protein>
<feature type="domain" description="F-box" evidence="1">
    <location>
        <begin position="11"/>
        <end position="57"/>
    </location>
</feature>
<reference evidence="2 3" key="1">
    <citation type="journal article" date="2017" name="Nat. Commun.">
        <title>Genome assembly with in vitro proximity ligation data and whole-genome triplication in lettuce.</title>
        <authorList>
            <person name="Reyes-Chin-Wo S."/>
            <person name="Wang Z."/>
            <person name="Yang X."/>
            <person name="Kozik A."/>
            <person name="Arikit S."/>
            <person name="Song C."/>
            <person name="Xia L."/>
            <person name="Froenicke L."/>
            <person name="Lavelle D.O."/>
            <person name="Truco M.J."/>
            <person name="Xia R."/>
            <person name="Zhu S."/>
            <person name="Xu C."/>
            <person name="Xu H."/>
            <person name="Xu X."/>
            <person name="Cox K."/>
            <person name="Korf I."/>
            <person name="Meyers B.C."/>
            <person name="Michelmore R.W."/>
        </authorList>
    </citation>
    <scope>NUCLEOTIDE SEQUENCE [LARGE SCALE GENOMIC DNA]</scope>
    <source>
        <strain evidence="3">cv. Salinas</strain>
        <tissue evidence="2">Seedlings</tissue>
    </source>
</reference>
<dbReference type="CDD" id="cd22162">
    <property type="entry name" value="F-box_AtSKIP3-like"/>
    <property type="match status" value="1"/>
</dbReference>
<dbReference type="EMBL" id="NBSK02000002">
    <property type="protein sequence ID" value="KAJ0222575.1"/>
    <property type="molecule type" value="Genomic_DNA"/>
</dbReference>
<dbReference type="SMART" id="SM00256">
    <property type="entry name" value="FBOX"/>
    <property type="match status" value="1"/>
</dbReference>